<evidence type="ECO:0000256" key="1">
    <source>
        <dbReference type="ARBA" id="ARBA00001286"/>
    </source>
</evidence>
<dbReference type="CDD" id="cd06445">
    <property type="entry name" value="ATase"/>
    <property type="match status" value="1"/>
</dbReference>
<dbReference type="GO" id="GO:0003908">
    <property type="term" value="F:methylated-DNA-[protein]-cysteine S-methyltransferase activity"/>
    <property type="evidence" value="ECO:0007669"/>
    <property type="project" value="UniProtKB-EC"/>
</dbReference>
<dbReference type="SUPFAM" id="SSF46767">
    <property type="entry name" value="Methylated DNA-protein cysteine methyltransferase, C-terminal domain"/>
    <property type="match status" value="1"/>
</dbReference>
<organism evidence="8 9">
    <name type="scientific">Candidatus Kaiserbacteria bacterium CG10_big_fil_rev_8_21_14_0_10_49_17</name>
    <dbReference type="NCBI Taxonomy" id="1974609"/>
    <lineage>
        <taxon>Bacteria</taxon>
        <taxon>Candidatus Kaiseribacteriota</taxon>
    </lineage>
</organism>
<evidence type="ECO:0000259" key="7">
    <source>
        <dbReference type="Pfam" id="PF01035"/>
    </source>
</evidence>
<sequence length="86" mass="9138">MDFTERVVAIVRGIPEGKTLSYGEVAARAGSPRAARAVGVVMKNNTDKRVPCHRVIRANGTLGGYNGLRGEKATLLRNEGALTSSQ</sequence>
<dbReference type="InterPro" id="IPR036388">
    <property type="entry name" value="WH-like_DNA-bd_sf"/>
</dbReference>
<evidence type="ECO:0000313" key="8">
    <source>
        <dbReference type="EMBL" id="PIT91420.1"/>
    </source>
</evidence>
<evidence type="ECO:0000256" key="4">
    <source>
        <dbReference type="ARBA" id="ARBA00022763"/>
    </source>
</evidence>
<dbReference type="Gene3D" id="1.10.10.10">
    <property type="entry name" value="Winged helix-like DNA-binding domain superfamily/Winged helix DNA-binding domain"/>
    <property type="match status" value="1"/>
</dbReference>
<evidence type="ECO:0000313" key="9">
    <source>
        <dbReference type="Proteomes" id="UP000228809"/>
    </source>
</evidence>
<evidence type="ECO:0000256" key="3">
    <source>
        <dbReference type="ARBA" id="ARBA00022679"/>
    </source>
</evidence>
<dbReference type="InterPro" id="IPR014048">
    <property type="entry name" value="MethylDNA_cys_MeTrfase_DNA-bd"/>
</dbReference>
<keyword evidence="5" id="KW-0234">DNA repair</keyword>
<dbReference type="PANTHER" id="PTHR10815:SF13">
    <property type="entry name" value="METHYLATED-DNA--PROTEIN-CYSTEINE METHYLTRANSFERASE"/>
    <property type="match status" value="1"/>
</dbReference>
<dbReference type="InterPro" id="IPR001497">
    <property type="entry name" value="MethylDNA_cys_MeTrfase_AS"/>
</dbReference>
<gene>
    <name evidence="8" type="ORF">COU17_00310</name>
</gene>
<comment type="catalytic activity">
    <reaction evidence="6">
        <text>a 6-O-methyl-2'-deoxyguanosine in DNA + L-cysteinyl-[protein] = S-methyl-L-cysteinyl-[protein] + a 2'-deoxyguanosine in DNA</text>
        <dbReference type="Rhea" id="RHEA:24000"/>
        <dbReference type="Rhea" id="RHEA-COMP:10131"/>
        <dbReference type="Rhea" id="RHEA-COMP:10132"/>
        <dbReference type="Rhea" id="RHEA-COMP:11367"/>
        <dbReference type="Rhea" id="RHEA-COMP:11368"/>
        <dbReference type="ChEBI" id="CHEBI:29950"/>
        <dbReference type="ChEBI" id="CHEBI:82612"/>
        <dbReference type="ChEBI" id="CHEBI:85445"/>
        <dbReference type="ChEBI" id="CHEBI:85448"/>
        <dbReference type="EC" id="2.1.1.63"/>
    </reaction>
</comment>
<evidence type="ECO:0000256" key="5">
    <source>
        <dbReference type="ARBA" id="ARBA00023204"/>
    </source>
</evidence>
<dbReference type="NCBIfam" id="TIGR00589">
    <property type="entry name" value="ogt"/>
    <property type="match status" value="1"/>
</dbReference>
<dbReference type="PANTHER" id="PTHR10815">
    <property type="entry name" value="METHYLATED-DNA--PROTEIN-CYSTEINE METHYLTRANSFERASE"/>
    <property type="match status" value="1"/>
</dbReference>
<dbReference type="Proteomes" id="UP000228809">
    <property type="component" value="Unassembled WGS sequence"/>
</dbReference>
<evidence type="ECO:0000256" key="6">
    <source>
        <dbReference type="ARBA" id="ARBA00049348"/>
    </source>
</evidence>
<comment type="catalytic activity">
    <reaction evidence="1">
        <text>a 4-O-methyl-thymidine in DNA + L-cysteinyl-[protein] = a thymidine in DNA + S-methyl-L-cysteinyl-[protein]</text>
        <dbReference type="Rhea" id="RHEA:53428"/>
        <dbReference type="Rhea" id="RHEA-COMP:10131"/>
        <dbReference type="Rhea" id="RHEA-COMP:10132"/>
        <dbReference type="Rhea" id="RHEA-COMP:13555"/>
        <dbReference type="Rhea" id="RHEA-COMP:13556"/>
        <dbReference type="ChEBI" id="CHEBI:29950"/>
        <dbReference type="ChEBI" id="CHEBI:82612"/>
        <dbReference type="ChEBI" id="CHEBI:137386"/>
        <dbReference type="ChEBI" id="CHEBI:137387"/>
        <dbReference type="EC" id="2.1.1.63"/>
    </reaction>
</comment>
<dbReference type="GO" id="GO:0006281">
    <property type="term" value="P:DNA repair"/>
    <property type="evidence" value="ECO:0007669"/>
    <property type="project" value="UniProtKB-KW"/>
</dbReference>
<dbReference type="GO" id="GO:0032259">
    <property type="term" value="P:methylation"/>
    <property type="evidence" value="ECO:0007669"/>
    <property type="project" value="UniProtKB-KW"/>
</dbReference>
<name>A0A2M6WF28_9BACT</name>
<keyword evidence="2 8" id="KW-0489">Methyltransferase</keyword>
<proteinExistence type="predicted"/>
<evidence type="ECO:0000256" key="2">
    <source>
        <dbReference type="ARBA" id="ARBA00022603"/>
    </source>
</evidence>
<dbReference type="InterPro" id="IPR036217">
    <property type="entry name" value="MethylDNA_cys_MeTrfase_DNAb"/>
</dbReference>
<reference evidence="9" key="1">
    <citation type="submission" date="2017-09" db="EMBL/GenBank/DDBJ databases">
        <title>Depth-based differentiation of microbial function through sediment-hosted aquifers and enrichment of novel symbionts in the deep terrestrial subsurface.</title>
        <authorList>
            <person name="Probst A.J."/>
            <person name="Ladd B."/>
            <person name="Jarett J.K."/>
            <person name="Geller-Mcgrath D.E."/>
            <person name="Sieber C.M.K."/>
            <person name="Emerson J.B."/>
            <person name="Anantharaman K."/>
            <person name="Thomas B.C."/>
            <person name="Malmstrom R."/>
            <person name="Stieglmeier M."/>
            <person name="Klingl A."/>
            <person name="Woyke T."/>
            <person name="Ryan C.M."/>
            <person name="Banfield J.F."/>
        </authorList>
    </citation>
    <scope>NUCLEOTIDE SEQUENCE [LARGE SCALE GENOMIC DNA]</scope>
</reference>
<dbReference type="PROSITE" id="PS00374">
    <property type="entry name" value="MGMT"/>
    <property type="match status" value="1"/>
</dbReference>
<dbReference type="AlphaFoldDB" id="A0A2M6WF28"/>
<dbReference type="Pfam" id="PF01035">
    <property type="entry name" value="DNA_binding_1"/>
    <property type="match status" value="1"/>
</dbReference>
<keyword evidence="3 8" id="KW-0808">Transferase</keyword>
<comment type="caution">
    <text evidence="8">The sequence shown here is derived from an EMBL/GenBank/DDBJ whole genome shotgun (WGS) entry which is preliminary data.</text>
</comment>
<protein>
    <submittedName>
        <fullName evidence="8">6-O-methylguanine DNA methyltransferase</fullName>
    </submittedName>
</protein>
<accession>A0A2M6WF28</accession>
<feature type="domain" description="Methylated-DNA-[protein]-cysteine S-methyltransferase DNA binding" evidence="7">
    <location>
        <begin position="2"/>
        <end position="81"/>
    </location>
</feature>
<dbReference type="EMBL" id="PFBJ01000003">
    <property type="protein sequence ID" value="PIT91420.1"/>
    <property type="molecule type" value="Genomic_DNA"/>
</dbReference>
<keyword evidence="4" id="KW-0227">DNA damage</keyword>